<dbReference type="SUPFAM" id="SSF50800">
    <property type="entry name" value="PK beta-barrel domain-like"/>
    <property type="match status" value="1"/>
</dbReference>
<dbReference type="PROSITE" id="PS51340">
    <property type="entry name" value="MOSC"/>
    <property type="match status" value="1"/>
</dbReference>
<protein>
    <submittedName>
        <fullName evidence="2">MOSC-domain-containing protein</fullName>
    </submittedName>
</protein>
<dbReference type="AlphaFoldDB" id="A0A6A6I2P0"/>
<dbReference type="PANTHER" id="PTHR14237">
    <property type="entry name" value="MOLYBDOPTERIN COFACTOR SULFURASE MOSC"/>
    <property type="match status" value="1"/>
</dbReference>
<proteinExistence type="predicted"/>
<dbReference type="GeneID" id="54578458"/>
<accession>A0A6A6I2P0</accession>
<dbReference type="Pfam" id="PF03476">
    <property type="entry name" value="MOSC_N"/>
    <property type="match status" value="1"/>
</dbReference>
<dbReference type="SUPFAM" id="SSF141673">
    <property type="entry name" value="MOSC N-terminal domain-like"/>
    <property type="match status" value="1"/>
</dbReference>
<dbReference type="OrthoDB" id="17255at2759"/>
<gene>
    <name evidence="2" type="ORF">BU26DRAFT_463483</name>
</gene>
<dbReference type="InterPro" id="IPR005303">
    <property type="entry name" value="MOCOS_middle"/>
</dbReference>
<name>A0A6A6I2P0_9PLEO</name>
<organism evidence="2 3">
    <name type="scientific">Trematosphaeria pertusa</name>
    <dbReference type="NCBI Taxonomy" id="390896"/>
    <lineage>
        <taxon>Eukaryota</taxon>
        <taxon>Fungi</taxon>
        <taxon>Dikarya</taxon>
        <taxon>Ascomycota</taxon>
        <taxon>Pezizomycotina</taxon>
        <taxon>Dothideomycetes</taxon>
        <taxon>Pleosporomycetidae</taxon>
        <taxon>Pleosporales</taxon>
        <taxon>Massarineae</taxon>
        <taxon>Trematosphaeriaceae</taxon>
        <taxon>Trematosphaeria</taxon>
    </lineage>
</organism>
<dbReference type="InterPro" id="IPR005302">
    <property type="entry name" value="MoCF_Sase_C"/>
</dbReference>
<dbReference type="Pfam" id="PF03473">
    <property type="entry name" value="MOSC"/>
    <property type="match status" value="1"/>
</dbReference>
<evidence type="ECO:0000313" key="3">
    <source>
        <dbReference type="Proteomes" id="UP000800094"/>
    </source>
</evidence>
<evidence type="ECO:0000313" key="2">
    <source>
        <dbReference type="EMBL" id="KAF2244745.1"/>
    </source>
</evidence>
<keyword evidence="3" id="KW-1185">Reference proteome</keyword>
<sequence length="360" mass="40844">MYPLYLTAILATSGFLLYQLYRFLQPQPHKGKVLRISEIYLYPIKSLRPTQLTSALATKYGFEHDRTFMLLQATPDGYKNMAVSRYPEMTQFLTSIDFDGTGNGTITVTFRAFGNEANVKTLTIPLVPKTAKLEPFEVNMHSSPALAFKMPAEYSDWFSSCFGYEVLFVYLGDNRRDVLFQDLIPGKNLSWISSAAKVIPLLTSPATHRITFADCAPYLIISKTSLADVTLRLPKGEEMDVTKFRPNIVIEGAEEPWEEDFWRKIKIGDAEIIMAHNCVRCKSINIDYETGKPGTGESGEVLKKLQKDRRVDAGAKWSPVFGRYSFWNPKSTPQTFNVGDKVRVMELSKQRTIWTWPGLS</sequence>
<dbReference type="Proteomes" id="UP000800094">
    <property type="component" value="Unassembled WGS sequence"/>
</dbReference>
<dbReference type="InterPro" id="IPR011037">
    <property type="entry name" value="Pyrv_Knase-like_insert_dom_sf"/>
</dbReference>
<evidence type="ECO:0000259" key="1">
    <source>
        <dbReference type="PROSITE" id="PS51340"/>
    </source>
</evidence>
<dbReference type="GO" id="GO:0030170">
    <property type="term" value="F:pyridoxal phosphate binding"/>
    <property type="evidence" value="ECO:0007669"/>
    <property type="project" value="InterPro"/>
</dbReference>
<dbReference type="GO" id="GO:0003824">
    <property type="term" value="F:catalytic activity"/>
    <property type="evidence" value="ECO:0007669"/>
    <property type="project" value="InterPro"/>
</dbReference>
<reference evidence="2" key="1">
    <citation type="journal article" date="2020" name="Stud. Mycol.">
        <title>101 Dothideomycetes genomes: a test case for predicting lifestyles and emergence of pathogens.</title>
        <authorList>
            <person name="Haridas S."/>
            <person name="Albert R."/>
            <person name="Binder M."/>
            <person name="Bloem J."/>
            <person name="Labutti K."/>
            <person name="Salamov A."/>
            <person name="Andreopoulos B."/>
            <person name="Baker S."/>
            <person name="Barry K."/>
            <person name="Bills G."/>
            <person name="Bluhm B."/>
            <person name="Cannon C."/>
            <person name="Castanera R."/>
            <person name="Culley D."/>
            <person name="Daum C."/>
            <person name="Ezra D."/>
            <person name="Gonzalez J."/>
            <person name="Henrissat B."/>
            <person name="Kuo A."/>
            <person name="Liang C."/>
            <person name="Lipzen A."/>
            <person name="Lutzoni F."/>
            <person name="Magnuson J."/>
            <person name="Mondo S."/>
            <person name="Nolan M."/>
            <person name="Ohm R."/>
            <person name="Pangilinan J."/>
            <person name="Park H.-J."/>
            <person name="Ramirez L."/>
            <person name="Alfaro M."/>
            <person name="Sun H."/>
            <person name="Tritt A."/>
            <person name="Yoshinaga Y."/>
            <person name="Zwiers L.-H."/>
            <person name="Turgeon B."/>
            <person name="Goodwin S."/>
            <person name="Spatafora J."/>
            <person name="Crous P."/>
            <person name="Grigoriev I."/>
        </authorList>
    </citation>
    <scope>NUCLEOTIDE SEQUENCE</scope>
    <source>
        <strain evidence="2">CBS 122368</strain>
    </source>
</reference>
<dbReference type="PANTHER" id="PTHR14237:SF34">
    <property type="entry name" value="MOSC DOMAIN PROTEIN (AFU_ORTHOLOGUE AFUA_2G07820)"/>
    <property type="match status" value="1"/>
</dbReference>
<dbReference type="RefSeq" id="XP_033679749.1">
    <property type="nucleotide sequence ID" value="XM_033825128.1"/>
</dbReference>
<dbReference type="GO" id="GO:0030151">
    <property type="term" value="F:molybdenum ion binding"/>
    <property type="evidence" value="ECO:0007669"/>
    <property type="project" value="InterPro"/>
</dbReference>
<dbReference type="EMBL" id="ML987202">
    <property type="protein sequence ID" value="KAF2244745.1"/>
    <property type="molecule type" value="Genomic_DNA"/>
</dbReference>
<feature type="domain" description="MOSC" evidence="1">
    <location>
        <begin position="190"/>
        <end position="345"/>
    </location>
</feature>